<sequence>MGILGWLRRDEHGRGAPRPPARDSGGAPGPRPPGTPRAERPGDLSVLPDGLPPGRLLLGSDPTREDDDGVPVLWCSDDAGDLRQTFGRLVVQFPATGLWPLLLPEEGHEVPGDDVLGRPQDVADPADVFERLGVEPGRPTGPAPTGVLTLPEGPCRLLLVPVTRPADGPAAVGWMGPANHDLEGAEVSAVLRSWEDRFGAVLVGLGWDTLLVALPRALDEQDVPGVAAEHHAVCPDVVEQGVGTLEAYLPEVRRPLWAFWWD</sequence>
<gene>
    <name evidence="3" type="ORF">EPD83_008985</name>
</gene>
<dbReference type="EMBL" id="SAYU02000024">
    <property type="protein sequence ID" value="NHA68184.1"/>
    <property type="molecule type" value="Genomic_DNA"/>
</dbReference>
<feature type="region of interest" description="Disordered" evidence="1">
    <location>
        <begin position="1"/>
        <end position="69"/>
    </location>
</feature>
<dbReference type="Proteomes" id="UP000287866">
    <property type="component" value="Unassembled WGS sequence"/>
</dbReference>
<dbReference type="AlphaFoldDB" id="A0A8T6R3C9"/>
<feature type="domain" description="DUF4253" evidence="2">
    <location>
        <begin position="156"/>
        <end position="262"/>
    </location>
</feature>
<name>A0A8T6R3C9_9MICO</name>
<evidence type="ECO:0000313" key="3">
    <source>
        <dbReference type="EMBL" id="NHA68184.1"/>
    </source>
</evidence>
<evidence type="ECO:0000256" key="1">
    <source>
        <dbReference type="SAM" id="MobiDB-lite"/>
    </source>
</evidence>
<dbReference type="RefSeq" id="WP_165566489.1">
    <property type="nucleotide sequence ID" value="NZ_SAYU02000024.1"/>
</dbReference>
<dbReference type="Pfam" id="PF14062">
    <property type="entry name" value="DUF4253"/>
    <property type="match status" value="1"/>
</dbReference>
<organism evidence="3 4">
    <name type="scientific">Phycicoccus flavus</name>
    <dbReference type="NCBI Taxonomy" id="2502783"/>
    <lineage>
        <taxon>Bacteria</taxon>
        <taxon>Bacillati</taxon>
        <taxon>Actinomycetota</taxon>
        <taxon>Actinomycetes</taxon>
        <taxon>Micrococcales</taxon>
        <taxon>Intrasporangiaceae</taxon>
        <taxon>Phycicoccus</taxon>
    </lineage>
</organism>
<comment type="caution">
    <text evidence="3">The sequence shown here is derived from an EMBL/GenBank/DDBJ whole genome shotgun (WGS) entry which is preliminary data.</text>
</comment>
<keyword evidence="4" id="KW-1185">Reference proteome</keyword>
<accession>A0A8T6R3C9</accession>
<proteinExistence type="predicted"/>
<dbReference type="InterPro" id="IPR025349">
    <property type="entry name" value="DUF4253"/>
</dbReference>
<evidence type="ECO:0000259" key="2">
    <source>
        <dbReference type="Pfam" id="PF14062"/>
    </source>
</evidence>
<feature type="compositionally biased region" description="Low complexity" evidence="1">
    <location>
        <begin position="47"/>
        <end position="59"/>
    </location>
</feature>
<reference evidence="3" key="1">
    <citation type="submission" date="2020-03" db="EMBL/GenBank/DDBJ databases">
        <title>Phycicoccus flavus sp. nov., a novel endophytic actinobacterium isolated from branch of Kandelia candel.</title>
        <authorList>
            <person name="Tuo L."/>
        </authorList>
    </citation>
    <scope>NUCLEOTIDE SEQUENCE</scope>
    <source>
        <strain evidence="3">CMS6Z-2</strain>
    </source>
</reference>
<evidence type="ECO:0000313" key="4">
    <source>
        <dbReference type="Proteomes" id="UP000287866"/>
    </source>
</evidence>
<protein>
    <submittedName>
        <fullName evidence="3">DUF4253 domain-containing protein</fullName>
    </submittedName>
</protein>